<dbReference type="Proteomes" id="UP001234297">
    <property type="component" value="Chromosome 3"/>
</dbReference>
<comment type="caution">
    <text evidence="1">The sequence shown here is derived from an EMBL/GenBank/DDBJ whole genome shotgun (WGS) entry which is preliminary data.</text>
</comment>
<sequence length="512" mass="54165">MDRLVTVDQKELTIPFKPHQRCSSQTFRITNLMHTMSVAISITTSPPSIFSFKPSNTLTIIPPLSSLSFSLLLSEDPSPPSSSSSAASLTLLSSMLPTGKADSDVLRRLFATPGRHIFKDAVLPIFLVGPQVVESLLSATTLESSVLLDRAAAACSPPQISALLRSAARAGKPHFVSALISAGGDVNARESNGASPLALAVASGNPEVIRVLVDSGSEFDPAVDRFLHEAAEANRVDLIAAISESYGRDCLNQGDSHGRIPIHSAAARGHVGVIQFCLSVGADPGRTDSEGWTPLHCAAADGRLEAVEFLLNCAPYTKYALTKNGQTPFSLAIDGGHFHLLDPLRLGDALHRAAGLDDVHGIKNCLARGAKVNGRDQNGWTALHRAAFKGRIESVKLLLSHGAQVDLVDDAGYTPLHCAIEAGHTQVVLHLLSYGAPLNPKSMIGVGALPFGGVCAAPLATEMEGLAPSLLAFVAATDRGRKAGFWPTFPRLRGFGNPTKHGRKLVPRKRKT</sequence>
<reference evidence="1 2" key="1">
    <citation type="journal article" date="2022" name="Hortic Res">
        <title>A haplotype resolved chromosomal level avocado genome allows analysis of novel avocado genes.</title>
        <authorList>
            <person name="Nath O."/>
            <person name="Fletcher S.J."/>
            <person name="Hayward A."/>
            <person name="Shaw L.M."/>
            <person name="Masouleh A.K."/>
            <person name="Furtado A."/>
            <person name="Henry R.J."/>
            <person name="Mitter N."/>
        </authorList>
    </citation>
    <scope>NUCLEOTIDE SEQUENCE [LARGE SCALE GENOMIC DNA]</scope>
    <source>
        <strain evidence="2">cv. Hass</strain>
    </source>
</reference>
<protein>
    <submittedName>
        <fullName evidence="1">Uncharacterized protein</fullName>
    </submittedName>
</protein>
<name>A0ACC2LTS3_PERAE</name>
<accession>A0ACC2LTS3</accession>
<dbReference type="EMBL" id="CM056811">
    <property type="protein sequence ID" value="KAJ8636527.1"/>
    <property type="molecule type" value="Genomic_DNA"/>
</dbReference>
<organism evidence="1 2">
    <name type="scientific">Persea americana</name>
    <name type="common">Avocado</name>
    <dbReference type="NCBI Taxonomy" id="3435"/>
    <lineage>
        <taxon>Eukaryota</taxon>
        <taxon>Viridiplantae</taxon>
        <taxon>Streptophyta</taxon>
        <taxon>Embryophyta</taxon>
        <taxon>Tracheophyta</taxon>
        <taxon>Spermatophyta</taxon>
        <taxon>Magnoliopsida</taxon>
        <taxon>Magnoliidae</taxon>
        <taxon>Laurales</taxon>
        <taxon>Lauraceae</taxon>
        <taxon>Persea</taxon>
    </lineage>
</organism>
<gene>
    <name evidence="1" type="ORF">MRB53_010794</name>
</gene>
<evidence type="ECO:0000313" key="2">
    <source>
        <dbReference type="Proteomes" id="UP001234297"/>
    </source>
</evidence>
<proteinExistence type="predicted"/>
<keyword evidence="2" id="KW-1185">Reference proteome</keyword>
<evidence type="ECO:0000313" key="1">
    <source>
        <dbReference type="EMBL" id="KAJ8636527.1"/>
    </source>
</evidence>